<dbReference type="PROSITE" id="PS51000">
    <property type="entry name" value="HTH_DEOR_2"/>
    <property type="match status" value="1"/>
</dbReference>
<evidence type="ECO:0000256" key="5">
    <source>
        <dbReference type="ARBA" id="ARBA00023163"/>
    </source>
</evidence>
<dbReference type="SMART" id="SM01134">
    <property type="entry name" value="DeoRC"/>
    <property type="match status" value="1"/>
</dbReference>
<dbReference type="RefSeq" id="WP_189670078.1">
    <property type="nucleotide sequence ID" value="NZ_BNAS01000004.1"/>
</dbReference>
<dbReference type="Pfam" id="PF00455">
    <property type="entry name" value="DeoRC"/>
    <property type="match status" value="1"/>
</dbReference>
<reference evidence="8" key="2">
    <citation type="submission" date="2020-09" db="EMBL/GenBank/DDBJ databases">
        <authorList>
            <person name="Sun Q."/>
            <person name="Zhou Y."/>
        </authorList>
    </citation>
    <scope>NUCLEOTIDE SEQUENCE</scope>
    <source>
        <strain evidence="8">CGMCC 4.7398</strain>
    </source>
</reference>
<reference evidence="8" key="1">
    <citation type="journal article" date="2014" name="Int. J. Syst. Evol. Microbiol.">
        <title>Complete genome sequence of Corynebacterium casei LMG S-19264T (=DSM 44701T), isolated from a smear-ripened cheese.</title>
        <authorList>
            <consortium name="US DOE Joint Genome Institute (JGI-PGF)"/>
            <person name="Walter F."/>
            <person name="Albersmeier A."/>
            <person name="Kalinowski J."/>
            <person name="Ruckert C."/>
        </authorList>
    </citation>
    <scope>NUCLEOTIDE SEQUENCE</scope>
    <source>
        <strain evidence="8">CGMCC 4.7398</strain>
    </source>
</reference>
<evidence type="ECO:0000259" key="7">
    <source>
        <dbReference type="PROSITE" id="PS51000"/>
    </source>
</evidence>
<dbReference type="PROSITE" id="PS00894">
    <property type="entry name" value="HTH_DEOR_1"/>
    <property type="match status" value="1"/>
</dbReference>
<dbReference type="Gene3D" id="1.10.10.10">
    <property type="entry name" value="Winged helix-like DNA-binding domain superfamily/Winged helix DNA-binding domain"/>
    <property type="match status" value="1"/>
</dbReference>
<feature type="domain" description="HTH deoR-type" evidence="7">
    <location>
        <begin position="15"/>
        <end position="70"/>
    </location>
</feature>
<dbReference type="InterPro" id="IPR014036">
    <property type="entry name" value="DeoR-like_C"/>
</dbReference>
<dbReference type="Gene3D" id="3.40.50.1360">
    <property type="match status" value="1"/>
</dbReference>
<keyword evidence="2" id="KW-0678">Repressor</keyword>
<dbReference type="InterPro" id="IPR050313">
    <property type="entry name" value="Carb_Metab_HTH_regulators"/>
</dbReference>
<evidence type="ECO:0000256" key="1">
    <source>
        <dbReference type="ARBA" id="ARBA00021390"/>
    </source>
</evidence>
<dbReference type="InterPro" id="IPR018356">
    <property type="entry name" value="Tscrpt_reg_HTH_DeoR_CS"/>
</dbReference>
<proteinExistence type="predicted"/>
<dbReference type="InterPro" id="IPR036388">
    <property type="entry name" value="WH-like_DNA-bd_sf"/>
</dbReference>
<sequence length="270" mass="28678">MTTSEDAGERARHLPAGRRAALVDYVGQQGQVTVAQLAERFDVSIDTVRRDLDQLDAEGQLIRTHGGAVSASSMAPNDSGLDVRLRMQVEEKEAIARRAVEIVSNGSVVMLNGGTTNLAVARNLRNHRDLTIATNNLRLPAEIPAKVYRDLYVFGGSVRSITQTTTGPVSFQVVENGEQIAVQADLALIAVGAVSTTGFSTSNLGDAAMMAAMMDHASKVAVLADSTKLGRRLFAKVAELARADYFICETRPSADIATALEAGGVEILTP</sequence>
<dbReference type="AlphaFoldDB" id="A0A919FYV9"/>
<dbReference type="InterPro" id="IPR036390">
    <property type="entry name" value="WH_DNA-bd_sf"/>
</dbReference>
<dbReference type="InterPro" id="IPR037171">
    <property type="entry name" value="NagB/RpiA_transferase-like"/>
</dbReference>
<dbReference type="InterPro" id="IPR001034">
    <property type="entry name" value="DeoR_HTH"/>
</dbReference>
<dbReference type="PANTHER" id="PTHR30363">
    <property type="entry name" value="HTH-TYPE TRANSCRIPTIONAL REGULATOR SRLR-RELATED"/>
    <property type="match status" value="1"/>
</dbReference>
<keyword evidence="3" id="KW-0805">Transcription regulation</keyword>
<evidence type="ECO:0000256" key="2">
    <source>
        <dbReference type="ARBA" id="ARBA00022491"/>
    </source>
</evidence>
<keyword evidence="4" id="KW-0238">DNA-binding</keyword>
<dbReference type="SUPFAM" id="SSF46785">
    <property type="entry name" value="Winged helix' DNA-binding domain"/>
    <property type="match status" value="1"/>
</dbReference>
<organism evidence="8 9">
    <name type="scientific">Promicromonospora soli</name>
    <dbReference type="NCBI Taxonomy" id="2035533"/>
    <lineage>
        <taxon>Bacteria</taxon>
        <taxon>Bacillati</taxon>
        <taxon>Actinomycetota</taxon>
        <taxon>Actinomycetes</taxon>
        <taxon>Micrococcales</taxon>
        <taxon>Promicromonosporaceae</taxon>
        <taxon>Promicromonospora</taxon>
    </lineage>
</organism>
<dbReference type="GO" id="GO:0003677">
    <property type="term" value="F:DNA binding"/>
    <property type="evidence" value="ECO:0007669"/>
    <property type="project" value="UniProtKB-KW"/>
</dbReference>
<dbReference type="PANTHER" id="PTHR30363:SF4">
    <property type="entry name" value="GLYCEROL-3-PHOSPHATE REGULON REPRESSOR"/>
    <property type="match status" value="1"/>
</dbReference>
<evidence type="ECO:0000256" key="6">
    <source>
        <dbReference type="ARBA" id="ARBA00024937"/>
    </source>
</evidence>
<comment type="caution">
    <text evidence="8">The sequence shown here is derived from an EMBL/GenBank/DDBJ whole genome shotgun (WGS) entry which is preliminary data.</text>
</comment>
<gene>
    <name evidence="8" type="ORF">GCM10017772_30190</name>
</gene>
<evidence type="ECO:0000256" key="4">
    <source>
        <dbReference type="ARBA" id="ARBA00023125"/>
    </source>
</evidence>
<protein>
    <recommendedName>
        <fullName evidence="1">Lactose phosphotransferase system repressor</fullName>
    </recommendedName>
</protein>
<accession>A0A919FYV9</accession>
<dbReference type="EMBL" id="BNAS01000004">
    <property type="protein sequence ID" value="GHH74978.1"/>
    <property type="molecule type" value="Genomic_DNA"/>
</dbReference>
<keyword evidence="5" id="KW-0804">Transcription</keyword>
<dbReference type="SUPFAM" id="SSF100950">
    <property type="entry name" value="NagB/RpiA/CoA transferase-like"/>
    <property type="match status" value="1"/>
</dbReference>
<dbReference type="GO" id="GO:0003700">
    <property type="term" value="F:DNA-binding transcription factor activity"/>
    <property type="evidence" value="ECO:0007669"/>
    <property type="project" value="InterPro"/>
</dbReference>
<evidence type="ECO:0000313" key="8">
    <source>
        <dbReference type="EMBL" id="GHH74978.1"/>
    </source>
</evidence>
<evidence type="ECO:0000313" key="9">
    <source>
        <dbReference type="Proteomes" id="UP000627369"/>
    </source>
</evidence>
<dbReference type="SMART" id="SM00420">
    <property type="entry name" value="HTH_DEOR"/>
    <property type="match status" value="1"/>
</dbReference>
<dbReference type="PRINTS" id="PR00037">
    <property type="entry name" value="HTHLACR"/>
</dbReference>
<dbReference type="Proteomes" id="UP000627369">
    <property type="component" value="Unassembled WGS sequence"/>
</dbReference>
<dbReference type="Pfam" id="PF08220">
    <property type="entry name" value="HTH_DeoR"/>
    <property type="match status" value="1"/>
</dbReference>
<name>A0A919FYV9_9MICO</name>
<comment type="function">
    <text evidence="6">Repressor of the lactose catabolism operon. Galactose-6-phosphate is the inducer.</text>
</comment>
<evidence type="ECO:0000256" key="3">
    <source>
        <dbReference type="ARBA" id="ARBA00023015"/>
    </source>
</evidence>
<keyword evidence="9" id="KW-1185">Reference proteome</keyword>